<keyword evidence="2" id="KW-1185">Reference proteome</keyword>
<protein>
    <submittedName>
        <fullName evidence="1">Uncharacterized protein</fullName>
    </submittedName>
</protein>
<proteinExistence type="predicted"/>
<dbReference type="Proteomes" id="UP001519325">
    <property type="component" value="Unassembled WGS sequence"/>
</dbReference>
<reference evidence="1 2" key="1">
    <citation type="submission" date="2021-03" db="EMBL/GenBank/DDBJ databases">
        <title>Sequencing the genomes of 1000 actinobacteria strains.</title>
        <authorList>
            <person name="Klenk H.-P."/>
        </authorList>
    </citation>
    <scope>NUCLEOTIDE SEQUENCE [LARGE SCALE GENOMIC DNA]</scope>
    <source>
        <strain evidence="1 2">DSM 45516</strain>
    </source>
</reference>
<dbReference type="RefSeq" id="WP_209885747.1">
    <property type="nucleotide sequence ID" value="NZ_JAGGMR010000001.1"/>
</dbReference>
<gene>
    <name evidence="1" type="ORF">BJ987_001367</name>
</gene>
<name>A0ABS4Q9V4_9NOCA</name>
<evidence type="ECO:0000313" key="1">
    <source>
        <dbReference type="EMBL" id="MBP2188466.1"/>
    </source>
</evidence>
<comment type="caution">
    <text evidence="1">The sequence shown here is derived from an EMBL/GenBank/DDBJ whole genome shotgun (WGS) entry which is preliminary data.</text>
</comment>
<accession>A0ABS4Q9V4</accession>
<dbReference type="EMBL" id="JAGGMR010000001">
    <property type="protein sequence ID" value="MBP2188466.1"/>
    <property type="molecule type" value="Genomic_DNA"/>
</dbReference>
<organism evidence="1 2">
    <name type="scientific">Nocardia goodfellowii</name>
    <dbReference type="NCBI Taxonomy" id="882446"/>
    <lineage>
        <taxon>Bacteria</taxon>
        <taxon>Bacillati</taxon>
        <taxon>Actinomycetota</taxon>
        <taxon>Actinomycetes</taxon>
        <taxon>Mycobacteriales</taxon>
        <taxon>Nocardiaceae</taxon>
        <taxon>Nocardia</taxon>
    </lineage>
</organism>
<evidence type="ECO:0000313" key="2">
    <source>
        <dbReference type="Proteomes" id="UP001519325"/>
    </source>
</evidence>
<sequence length="86" mass="9811">MSVFYTELPAPQTRARERANREFAAELRRNPGRWAVYPWHTRSPHSTKHRLRNGMSAAFGTGFESEVRGGTVYVRYNPAASLDMIA</sequence>